<dbReference type="AlphaFoldDB" id="A0A0N7JV05"/>
<dbReference type="PANTHER" id="PTHR30349">
    <property type="entry name" value="PHAGE INTEGRASE-RELATED"/>
    <property type="match status" value="1"/>
</dbReference>
<dbReference type="SUPFAM" id="SSF56349">
    <property type="entry name" value="DNA breaking-rejoining enzymes"/>
    <property type="match status" value="1"/>
</dbReference>
<evidence type="ECO:0000256" key="2">
    <source>
        <dbReference type="ARBA" id="ARBA00022908"/>
    </source>
</evidence>
<protein>
    <submittedName>
        <fullName evidence="8">Phage integrase</fullName>
    </submittedName>
</protein>
<feature type="domain" description="Tyr recombinase" evidence="6">
    <location>
        <begin position="102"/>
        <end position="303"/>
    </location>
</feature>
<name>A0A0N7JV05_9BURK</name>
<dbReference type="Proteomes" id="UP000019146">
    <property type="component" value="Chromosome 2"/>
</dbReference>
<proteinExistence type="inferred from homology"/>
<dbReference type="InterPro" id="IPR013762">
    <property type="entry name" value="Integrase-like_cat_sf"/>
</dbReference>
<evidence type="ECO:0000256" key="5">
    <source>
        <dbReference type="PROSITE-ProRule" id="PRU01248"/>
    </source>
</evidence>
<keyword evidence="2" id="KW-0229">DNA integration</keyword>
<dbReference type="InterPro" id="IPR002104">
    <property type="entry name" value="Integrase_catalytic"/>
</dbReference>
<evidence type="ECO:0000256" key="4">
    <source>
        <dbReference type="ARBA" id="ARBA00023172"/>
    </source>
</evidence>
<dbReference type="InterPro" id="IPR044068">
    <property type="entry name" value="CB"/>
</dbReference>
<dbReference type="PANTHER" id="PTHR30349:SF41">
    <property type="entry name" value="INTEGRASE_RECOMBINASE PROTEIN MJ0367-RELATED"/>
    <property type="match status" value="1"/>
</dbReference>
<dbReference type="EMBL" id="CP012747">
    <property type="protein sequence ID" value="ALL67869.1"/>
    <property type="molecule type" value="Genomic_DNA"/>
</dbReference>
<evidence type="ECO:0000259" key="7">
    <source>
        <dbReference type="PROSITE" id="PS51900"/>
    </source>
</evidence>
<evidence type="ECO:0000256" key="1">
    <source>
        <dbReference type="ARBA" id="ARBA00008857"/>
    </source>
</evidence>
<comment type="similarity">
    <text evidence="1">Belongs to the 'phage' integrase family.</text>
</comment>
<dbReference type="Gene3D" id="1.10.443.10">
    <property type="entry name" value="Intergrase catalytic core"/>
    <property type="match status" value="1"/>
</dbReference>
<feature type="domain" description="Core-binding (CB)" evidence="7">
    <location>
        <begin position="2"/>
        <end position="82"/>
    </location>
</feature>
<dbReference type="PROSITE" id="PS51898">
    <property type="entry name" value="TYR_RECOMBINASE"/>
    <property type="match status" value="1"/>
</dbReference>
<organism evidence="8 9">
    <name type="scientific">Paraburkholderia caribensis MBA4</name>
    <dbReference type="NCBI Taxonomy" id="1323664"/>
    <lineage>
        <taxon>Bacteria</taxon>
        <taxon>Pseudomonadati</taxon>
        <taxon>Pseudomonadota</taxon>
        <taxon>Betaproteobacteria</taxon>
        <taxon>Burkholderiales</taxon>
        <taxon>Burkholderiaceae</taxon>
        <taxon>Paraburkholderia</taxon>
    </lineage>
</organism>
<evidence type="ECO:0000313" key="9">
    <source>
        <dbReference type="Proteomes" id="UP000019146"/>
    </source>
</evidence>
<evidence type="ECO:0000313" key="8">
    <source>
        <dbReference type="EMBL" id="ALL67869.1"/>
    </source>
</evidence>
<dbReference type="InterPro" id="IPR011010">
    <property type="entry name" value="DNA_brk_join_enz"/>
</dbReference>
<dbReference type="Pfam" id="PF00589">
    <property type="entry name" value="Phage_integrase"/>
    <property type="match status" value="1"/>
</dbReference>
<accession>A0A0N7JV05</accession>
<dbReference type="KEGG" id="bcai:K788_0001015"/>
<dbReference type="GO" id="GO:0015074">
    <property type="term" value="P:DNA integration"/>
    <property type="evidence" value="ECO:0007669"/>
    <property type="project" value="UniProtKB-KW"/>
</dbReference>
<keyword evidence="4" id="KW-0233">DNA recombination</keyword>
<dbReference type="GO" id="GO:0003677">
    <property type="term" value="F:DNA binding"/>
    <property type="evidence" value="ECO:0007669"/>
    <property type="project" value="UniProtKB-UniRule"/>
</dbReference>
<evidence type="ECO:0000259" key="6">
    <source>
        <dbReference type="PROSITE" id="PS51898"/>
    </source>
</evidence>
<evidence type="ECO:0000256" key="3">
    <source>
        <dbReference type="ARBA" id="ARBA00023125"/>
    </source>
</evidence>
<dbReference type="Gene3D" id="1.10.150.130">
    <property type="match status" value="1"/>
</dbReference>
<dbReference type="InterPro" id="IPR010998">
    <property type="entry name" value="Integrase_recombinase_N"/>
</dbReference>
<dbReference type="PROSITE" id="PS51900">
    <property type="entry name" value="CB"/>
    <property type="match status" value="1"/>
</dbReference>
<dbReference type="GO" id="GO:0006310">
    <property type="term" value="P:DNA recombination"/>
    <property type="evidence" value="ECO:0007669"/>
    <property type="project" value="UniProtKB-KW"/>
</dbReference>
<sequence>MNTMPALIDDWMQKELAKLAPRTQQNYVKMLTFIRTEFDSQWHIEDVRPVDVARFLDKHFYDKPNTSNKHKALLSLLFAHAIRKGLRDLNPAREVRGAREKKRDRYITDEELAAIRAAVMARADYKTSSARSVLCLVDLAYQTAQRIGDLLALNWQDVSDEGISFHPSKTVNSSGVRLLVEMTADLRLTIDTARGGKVMGIGPVICTHKGGRFTYIGAYSGWRRACQRARKVYEEDCCSRGVVPDPMFLIGLHFHDLRAKALTDQKRLYGADAAQALAGHTTAQMTAHYTKAREVERVRPVPMKQAS</sequence>
<keyword evidence="3 5" id="KW-0238">DNA-binding</keyword>
<dbReference type="InterPro" id="IPR050090">
    <property type="entry name" value="Tyrosine_recombinase_XerCD"/>
</dbReference>
<reference evidence="8 9" key="1">
    <citation type="journal article" date="2014" name="Genome Announc.">
        <title>Draft Genome Sequence of the Haloacid-Degrading Burkholderia caribensis Strain MBA4.</title>
        <authorList>
            <person name="Pan Y."/>
            <person name="Kong K.F."/>
            <person name="Tsang J.S."/>
        </authorList>
    </citation>
    <scope>NUCLEOTIDE SEQUENCE [LARGE SCALE GENOMIC DNA]</scope>
    <source>
        <strain evidence="8 9">MBA4</strain>
    </source>
</reference>
<gene>
    <name evidence="8" type="ORF">K788_0001015</name>
</gene>